<dbReference type="GO" id="GO:0016491">
    <property type="term" value="F:oxidoreductase activity"/>
    <property type="evidence" value="ECO:0007669"/>
    <property type="project" value="UniProtKB-KW"/>
</dbReference>
<evidence type="ECO:0000313" key="3">
    <source>
        <dbReference type="EMBL" id="SDY40446.1"/>
    </source>
</evidence>
<dbReference type="GeneID" id="94691863"/>
<dbReference type="PRINTS" id="PR00080">
    <property type="entry name" value="SDRFAMILY"/>
</dbReference>
<dbReference type="NCBIfam" id="NF009466">
    <property type="entry name" value="PRK12826.1-2"/>
    <property type="match status" value="1"/>
</dbReference>
<organism evidence="3 4">
    <name type="scientific">Delftia lacustris</name>
    <dbReference type="NCBI Taxonomy" id="558537"/>
    <lineage>
        <taxon>Bacteria</taxon>
        <taxon>Pseudomonadati</taxon>
        <taxon>Pseudomonadota</taxon>
        <taxon>Betaproteobacteria</taxon>
        <taxon>Burkholderiales</taxon>
        <taxon>Comamonadaceae</taxon>
        <taxon>Delftia</taxon>
    </lineage>
</organism>
<proteinExistence type="inferred from homology"/>
<dbReference type="InterPro" id="IPR020904">
    <property type="entry name" value="Sc_DH/Rdtase_CS"/>
</dbReference>
<protein>
    <recommendedName>
        <fullName evidence="5">NAD(P)-dependent dehydrogenase, short-chain alcohol dehydrogenase family</fullName>
    </recommendedName>
</protein>
<dbReference type="Proteomes" id="UP000183417">
    <property type="component" value="Unassembled WGS sequence"/>
</dbReference>
<keyword evidence="2" id="KW-0560">Oxidoreductase</keyword>
<name>A0A1H3JKK0_9BURK</name>
<dbReference type="EMBL" id="FNPE01000004">
    <property type="protein sequence ID" value="SDY40446.1"/>
    <property type="molecule type" value="Genomic_DNA"/>
</dbReference>
<dbReference type="PROSITE" id="PS00061">
    <property type="entry name" value="ADH_SHORT"/>
    <property type="match status" value="1"/>
</dbReference>
<dbReference type="PANTHER" id="PTHR24321:SF8">
    <property type="entry name" value="ESTRADIOL 17-BETA-DEHYDROGENASE 8-RELATED"/>
    <property type="match status" value="1"/>
</dbReference>
<gene>
    <name evidence="3" type="ORF">SAMN05421547_104305</name>
</gene>
<evidence type="ECO:0000313" key="4">
    <source>
        <dbReference type="Proteomes" id="UP000183417"/>
    </source>
</evidence>
<evidence type="ECO:0008006" key="5">
    <source>
        <dbReference type="Google" id="ProtNLM"/>
    </source>
</evidence>
<reference evidence="3 4" key="1">
    <citation type="submission" date="2016-10" db="EMBL/GenBank/DDBJ databases">
        <authorList>
            <person name="de Groot N.N."/>
        </authorList>
    </citation>
    <scope>NUCLEOTIDE SEQUENCE [LARGE SCALE GENOMIC DNA]</scope>
    <source>
        <strain evidence="3 4">LMG 24775</strain>
    </source>
</reference>
<dbReference type="PANTHER" id="PTHR24321">
    <property type="entry name" value="DEHYDROGENASES, SHORT CHAIN"/>
    <property type="match status" value="1"/>
</dbReference>
<accession>A0A1H3JKK0</accession>
<sequence>MWKNDLLAGQRVLVTAGAAGIGLEISRAFAEAGARVMVCDVAQASLDALAAALPGASGRLADVSDALQVQGLFKAVDNELGGLDILVNNAGVAGPTGAVETLELADWQRTLDVNITGAFLCTRLAVPRLRQSAREGRQAAIVNLSSAAGHLGMPGRSAYSASKWAVIGLTKSLALELGADGIRVNAILPGAVDGPRIRDVIAAKAQARGLPLEDVTRSYTHQAALGRMATARDIANMAVFAASPLAGHVTGQELAVDGLTQALS</sequence>
<dbReference type="InterPro" id="IPR036291">
    <property type="entry name" value="NAD(P)-bd_dom_sf"/>
</dbReference>
<dbReference type="AlphaFoldDB" id="A0A1H3JKK0"/>
<dbReference type="SUPFAM" id="SSF51735">
    <property type="entry name" value="NAD(P)-binding Rossmann-fold domains"/>
    <property type="match status" value="1"/>
</dbReference>
<dbReference type="PRINTS" id="PR00081">
    <property type="entry name" value="GDHRDH"/>
</dbReference>
<dbReference type="FunFam" id="3.40.50.720:FF:000084">
    <property type="entry name" value="Short-chain dehydrogenase reductase"/>
    <property type="match status" value="1"/>
</dbReference>
<dbReference type="RefSeq" id="WP_017403844.1">
    <property type="nucleotide sequence ID" value="NZ_CP141274.1"/>
</dbReference>
<dbReference type="Pfam" id="PF13561">
    <property type="entry name" value="adh_short_C2"/>
    <property type="match status" value="1"/>
</dbReference>
<evidence type="ECO:0000256" key="2">
    <source>
        <dbReference type="ARBA" id="ARBA00023002"/>
    </source>
</evidence>
<evidence type="ECO:0000256" key="1">
    <source>
        <dbReference type="ARBA" id="ARBA00006484"/>
    </source>
</evidence>
<dbReference type="InterPro" id="IPR002347">
    <property type="entry name" value="SDR_fam"/>
</dbReference>
<dbReference type="CDD" id="cd05233">
    <property type="entry name" value="SDR_c"/>
    <property type="match status" value="1"/>
</dbReference>
<dbReference type="Gene3D" id="3.40.50.720">
    <property type="entry name" value="NAD(P)-binding Rossmann-like Domain"/>
    <property type="match status" value="1"/>
</dbReference>
<comment type="similarity">
    <text evidence="1">Belongs to the short-chain dehydrogenases/reductases (SDR) family.</text>
</comment>